<dbReference type="STRING" id="1442369.A0A0D2GQB8"/>
<dbReference type="RefSeq" id="XP_013267624.1">
    <property type="nucleotide sequence ID" value="XM_013412170.1"/>
</dbReference>
<evidence type="ECO:0000256" key="2">
    <source>
        <dbReference type="RuleBase" id="RU003968"/>
    </source>
</evidence>
<dbReference type="VEuPathDB" id="FungiDB:Z518_10628"/>
<dbReference type="Pfam" id="PF00732">
    <property type="entry name" value="GMC_oxred_N"/>
    <property type="match status" value="1"/>
</dbReference>
<dbReference type="InterPro" id="IPR000172">
    <property type="entry name" value="GMC_OxRdtase_N"/>
</dbReference>
<dbReference type="OrthoDB" id="269227at2759"/>
<organism evidence="4 5">
    <name type="scientific">Rhinocladiella mackenziei CBS 650.93</name>
    <dbReference type="NCBI Taxonomy" id="1442369"/>
    <lineage>
        <taxon>Eukaryota</taxon>
        <taxon>Fungi</taxon>
        <taxon>Dikarya</taxon>
        <taxon>Ascomycota</taxon>
        <taxon>Pezizomycotina</taxon>
        <taxon>Eurotiomycetes</taxon>
        <taxon>Chaetothyriomycetidae</taxon>
        <taxon>Chaetothyriales</taxon>
        <taxon>Herpotrichiellaceae</taxon>
        <taxon>Rhinocladiella</taxon>
    </lineage>
</organism>
<keyword evidence="5" id="KW-1185">Reference proteome</keyword>
<dbReference type="EMBL" id="KN847483">
    <property type="protein sequence ID" value="KIX00488.1"/>
    <property type="molecule type" value="Genomic_DNA"/>
</dbReference>
<dbReference type="HOGENOM" id="CLU_002865_6_0_1"/>
<dbReference type="PROSITE" id="PS00623">
    <property type="entry name" value="GMC_OXRED_1"/>
    <property type="match status" value="1"/>
</dbReference>
<dbReference type="Gene3D" id="3.50.50.60">
    <property type="entry name" value="FAD/NAD(P)-binding domain"/>
    <property type="match status" value="1"/>
</dbReference>
<accession>A0A0D2GQB8</accession>
<dbReference type="Pfam" id="PF05199">
    <property type="entry name" value="GMC_oxred_C"/>
    <property type="match status" value="1"/>
</dbReference>
<feature type="domain" description="Glucose-methanol-choline oxidoreductase N-terminal" evidence="3">
    <location>
        <begin position="108"/>
        <end position="131"/>
    </location>
</feature>
<dbReference type="GO" id="GO:0050660">
    <property type="term" value="F:flavin adenine dinucleotide binding"/>
    <property type="evidence" value="ECO:0007669"/>
    <property type="project" value="InterPro"/>
</dbReference>
<name>A0A0D2GQB8_9EURO</name>
<proteinExistence type="inferred from homology"/>
<protein>
    <recommendedName>
        <fullName evidence="3">Glucose-methanol-choline oxidoreductase N-terminal domain-containing protein</fullName>
    </recommendedName>
</protein>
<reference evidence="4 5" key="1">
    <citation type="submission" date="2015-01" db="EMBL/GenBank/DDBJ databases">
        <title>The Genome Sequence of Rhinocladiella mackenzie CBS 650.93.</title>
        <authorList>
            <consortium name="The Broad Institute Genomics Platform"/>
            <person name="Cuomo C."/>
            <person name="de Hoog S."/>
            <person name="Gorbushina A."/>
            <person name="Stielow B."/>
            <person name="Teixiera M."/>
            <person name="Abouelleil A."/>
            <person name="Chapman S.B."/>
            <person name="Priest M."/>
            <person name="Young S.K."/>
            <person name="Wortman J."/>
            <person name="Nusbaum C."/>
            <person name="Birren B."/>
        </authorList>
    </citation>
    <scope>NUCLEOTIDE SEQUENCE [LARGE SCALE GENOMIC DNA]</scope>
    <source>
        <strain evidence="4 5">CBS 650.93</strain>
    </source>
</reference>
<evidence type="ECO:0000256" key="1">
    <source>
        <dbReference type="ARBA" id="ARBA00010790"/>
    </source>
</evidence>
<dbReference type="Gene3D" id="3.30.560.10">
    <property type="entry name" value="Glucose Oxidase, domain 3"/>
    <property type="match status" value="1"/>
</dbReference>
<dbReference type="Proteomes" id="UP000053617">
    <property type="component" value="Unassembled WGS sequence"/>
</dbReference>
<dbReference type="AlphaFoldDB" id="A0A0D2GQB8"/>
<dbReference type="PANTHER" id="PTHR11552">
    <property type="entry name" value="GLUCOSE-METHANOL-CHOLINE GMC OXIDOREDUCTASE"/>
    <property type="match status" value="1"/>
</dbReference>
<comment type="similarity">
    <text evidence="1 2">Belongs to the GMC oxidoreductase family.</text>
</comment>
<evidence type="ECO:0000313" key="4">
    <source>
        <dbReference type="EMBL" id="KIX00488.1"/>
    </source>
</evidence>
<dbReference type="SUPFAM" id="SSF54373">
    <property type="entry name" value="FAD-linked reductases, C-terminal domain"/>
    <property type="match status" value="1"/>
</dbReference>
<sequence>MSVTSGANGHSNGTSSHALCSVGELVSRRYDFVVVGGGTAGLVVAARLTEDPNISVAVLEAGENRMNDKSVSTPSLYPTMIGRKEYDWCMTSIPQPNAGNKIYSMPRGKILGGSSGINYLMYVRGSRNDYDGWEAMGNQGWGWDGLASYFRKHQTLDRTPVHEDPQFMPCAGGDKFHGANGPIHTSFNDWYMPLEVDFAKAAYEVTGTQKTIYDAWSGDHLGFYSSLGAINRTDDPGNRSYAATGYLRPNLGRPNLQVLTEAQATKVLLDDNKTATGVEFVHKGQKFAVYANREVILSAGVIQSPQLLELSGIGDPDVLKNAGVPCVVESKGVGANFQDHVLGGLLYDLKPGIDSMDALHDEEFMKMQQDVYQKTRKGPYGSPGMMMGFVSYASVVSPQELEATINEIQQKSLAKTPFEKAQEKVIVDQLRDPTFANLQTFCIPCRLDVAKGSDQTQFFGAPPSGKQQISLLMCLEHPLSRGTVHITTSDPLAPPEIDPGYFRNEVDAKILAAGMKWMDQVAKHPLLAKSLAERELPPQSVSLDTEQERVEYVKNHISTQYHLIGTCAMGEVVDNNLRVKGVKGLRVVDASVFPGHISGNIMATTYAVAEKGADLIKADI</sequence>
<gene>
    <name evidence="4" type="ORF">Z518_10628</name>
</gene>
<dbReference type="SUPFAM" id="SSF51905">
    <property type="entry name" value="FAD/NAD(P)-binding domain"/>
    <property type="match status" value="1"/>
</dbReference>
<dbReference type="GO" id="GO:0016614">
    <property type="term" value="F:oxidoreductase activity, acting on CH-OH group of donors"/>
    <property type="evidence" value="ECO:0007669"/>
    <property type="project" value="InterPro"/>
</dbReference>
<evidence type="ECO:0000313" key="5">
    <source>
        <dbReference type="Proteomes" id="UP000053617"/>
    </source>
</evidence>
<dbReference type="PIRSF" id="PIRSF000137">
    <property type="entry name" value="Alcohol_oxidase"/>
    <property type="match status" value="1"/>
</dbReference>
<keyword evidence="2" id="KW-0285">Flavoprotein</keyword>
<dbReference type="GeneID" id="25298699"/>
<dbReference type="InterPro" id="IPR007867">
    <property type="entry name" value="GMC_OxRtase_C"/>
</dbReference>
<evidence type="ECO:0000259" key="3">
    <source>
        <dbReference type="PROSITE" id="PS00623"/>
    </source>
</evidence>
<dbReference type="InterPro" id="IPR036188">
    <property type="entry name" value="FAD/NAD-bd_sf"/>
</dbReference>
<dbReference type="InterPro" id="IPR012132">
    <property type="entry name" value="GMC_OxRdtase"/>
</dbReference>
<keyword evidence="2" id="KW-0274">FAD</keyword>
<dbReference type="PANTHER" id="PTHR11552:SF210">
    <property type="entry name" value="GLUCOSE-METHANOL-CHOLINE OXIDOREDUCTASE N-TERMINAL DOMAIN-CONTAINING PROTEIN-RELATED"/>
    <property type="match status" value="1"/>
</dbReference>